<evidence type="ECO:0000313" key="7">
    <source>
        <dbReference type="Proteomes" id="UP001153328"/>
    </source>
</evidence>
<dbReference type="SUPFAM" id="SSF50998">
    <property type="entry name" value="Quinoprotein alcohol dehydrogenase-like"/>
    <property type="match status" value="2"/>
</dbReference>
<feature type="repeat" description="WD" evidence="3">
    <location>
        <begin position="1154"/>
        <end position="1186"/>
    </location>
</feature>
<dbReference type="PROSITE" id="PS50294">
    <property type="entry name" value="WD_REPEATS_REGION"/>
    <property type="match status" value="2"/>
</dbReference>
<dbReference type="InterPro" id="IPR019775">
    <property type="entry name" value="WD40_repeat_CS"/>
</dbReference>
<dbReference type="GO" id="GO:0003677">
    <property type="term" value="F:DNA binding"/>
    <property type="evidence" value="ECO:0007669"/>
    <property type="project" value="InterPro"/>
</dbReference>
<comment type="caution">
    <text evidence="6">The sequence shown here is derived from an EMBL/GenBank/DDBJ whole genome shotgun (WGS) entry which is preliminary data.</text>
</comment>
<dbReference type="InterPro" id="IPR001387">
    <property type="entry name" value="Cro/C1-type_HTH"/>
</dbReference>
<dbReference type="RefSeq" id="WP_240165040.1">
    <property type="nucleotide sequence ID" value="NZ_CAJVAX010000017.1"/>
</dbReference>
<feature type="repeat" description="WD" evidence="3">
    <location>
        <begin position="908"/>
        <end position="940"/>
    </location>
</feature>
<dbReference type="SMART" id="SM00320">
    <property type="entry name" value="WD40"/>
    <property type="match status" value="9"/>
</dbReference>
<dbReference type="InterPro" id="IPR010982">
    <property type="entry name" value="Lambda_DNA-bd_dom_sf"/>
</dbReference>
<feature type="region of interest" description="Disordered" evidence="4">
    <location>
        <begin position="377"/>
        <end position="417"/>
    </location>
</feature>
<dbReference type="PANTHER" id="PTHR44019">
    <property type="entry name" value="WD REPEAT-CONTAINING PROTEIN 55"/>
    <property type="match status" value="1"/>
</dbReference>
<dbReference type="SMART" id="SM00530">
    <property type="entry name" value="HTH_XRE"/>
    <property type="match status" value="1"/>
</dbReference>
<feature type="domain" description="HTH cro/C1-type" evidence="5">
    <location>
        <begin position="22"/>
        <end position="78"/>
    </location>
</feature>
<accession>A0A9W4MH70</accession>
<evidence type="ECO:0000313" key="6">
    <source>
        <dbReference type="EMBL" id="CAG7642984.1"/>
    </source>
</evidence>
<evidence type="ECO:0000256" key="3">
    <source>
        <dbReference type="PROSITE-ProRule" id="PRU00221"/>
    </source>
</evidence>
<dbReference type="PROSITE" id="PS50082">
    <property type="entry name" value="WD_REPEATS_2"/>
    <property type="match status" value="6"/>
</dbReference>
<feature type="repeat" description="WD" evidence="3">
    <location>
        <begin position="1187"/>
        <end position="1228"/>
    </location>
</feature>
<keyword evidence="2" id="KW-0677">Repeat</keyword>
<dbReference type="Proteomes" id="UP001153328">
    <property type="component" value="Unassembled WGS sequence"/>
</dbReference>
<dbReference type="Pfam" id="PF00400">
    <property type="entry name" value="WD40"/>
    <property type="match status" value="6"/>
</dbReference>
<evidence type="ECO:0000256" key="1">
    <source>
        <dbReference type="ARBA" id="ARBA00022574"/>
    </source>
</evidence>
<evidence type="ECO:0000259" key="5">
    <source>
        <dbReference type="SMART" id="SM00530"/>
    </source>
</evidence>
<feature type="compositionally biased region" description="Basic and acidic residues" evidence="4">
    <location>
        <begin position="408"/>
        <end position="417"/>
    </location>
</feature>
<gene>
    <name evidence="6" type="ORF">SBRY_30725</name>
</gene>
<dbReference type="Gene3D" id="2.130.10.10">
    <property type="entry name" value="YVTN repeat-like/Quinoprotein amine dehydrogenase"/>
    <property type="match status" value="3"/>
</dbReference>
<dbReference type="CDD" id="cd00267">
    <property type="entry name" value="ABC_ATPase"/>
    <property type="match status" value="1"/>
</dbReference>
<dbReference type="SUPFAM" id="SSF52540">
    <property type="entry name" value="P-loop containing nucleoside triphosphate hydrolases"/>
    <property type="match status" value="1"/>
</dbReference>
<keyword evidence="7" id="KW-1185">Reference proteome</keyword>
<dbReference type="CDD" id="cd00093">
    <property type="entry name" value="HTH_XRE"/>
    <property type="match status" value="1"/>
</dbReference>
<dbReference type="InterPro" id="IPR049052">
    <property type="entry name" value="nSTAND1"/>
</dbReference>
<dbReference type="PANTHER" id="PTHR44019:SF8">
    <property type="entry name" value="POC1 CENTRIOLAR PROTEIN HOMOLOG"/>
    <property type="match status" value="1"/>
</dbReference>
<evidence type="ECO:0000256" key="2">
    <source>
        <dbReference type="ARBA" id="ARBA00022737"/>
    </source>
</evidence>
<evidence type="ECO:0000256" key="4">
    <source>
        <dbReference type="SAM" id="MobiDB-lite"/>
    </source>
</evidence>
<dbReference type="PROSITE" id="PS00678">
    <property type="entry name" value="WD_REPEATS_1"/>
    <property type="match status" value="2"/>
</dbReference>
<name>A0A9W4MH70_9ACTN</name>
<sequence>MAGRPEGRLDPANGPVQQLAYELRKLRVDAGSPTYREMAAATGCGASTLSQAAGGTRLPSLPTLRAYVTACGGDAEVVEQWEQRWREAATGETAAPPPDADTPVPYRGLRRFEAQDSELYFGREDLVARLVETLGRQRLVAVVGASGSGKSSLLRAGLVPALRSGQGARPAAVRILTPGPHPAAQIAARAALVPPAEEQDGDAVVIVDQFEEVFTLGAGSAERAAFLDLLLTAARPGGRLRVVIAVRADFFGRCAEHPGLAEALRDATLLVAPMGPAALREVIVKPAAAAGLIVERSLTARIVREAEKEPGSLPLVSHALLETWRRRRGRALTEEMYEAAGGIHGAIAATAESLYARLSPSQAATARHILLRLVTPGDGAQDTRRPTSRAELAASAPPAEGEEDGRTDDDGRTGVDRRTDVDTVLEMLLQARLVTADGEVVDLAHEAVISAWPRLRGWVEEGRERLRLVRHLTEAAQAWEALERDPGALYRGSRLAAAGDAFGAEGREGQAGREGREGLTALETAFLDASTAARAYEVRMAARATRRLRALTLTLSFLLVLAVTAGTVAWRQSRVSDAARRAAVAVQQVTLSRQLAAQSASVMSTDTELGMLLAVQAYRVSPTPEATDALYRAAAVPMVGRVAGAQAPVVNLVFSHDGSRLAWTTDDGSVTAADVATGRARTVLPVGTEPAGPGGRKSLALAFSADDRSLVSGSNTAHVRTTDLASGRTRTVVGGYDGDAYNPYPTYGSQLSADGRTMVTYAADDREGLVTWNTATGRSHLTAEGWRDLEGLSPDGRVVAAWGTQGVGLWDTATGRRLTTFAHSAGPAVFSRDGHTVALSGETGGVAVWHWTAGHTPTTVFSAPDTAATVTTFGTTALSPDGGLLAAGSTDGAVHLWNTATGRSQTLLNDLAGAITSLAFSADGHTLAAGMADGTVRLFDTTGTAPVVLASAQQGHAPGERERDYDVAFAEQGRVLAAGSSDGTVHLWKPDPWRRAGALGTPDAKRPVQEVRSAVQGAGVLGLSGDGTLRLWDAGTGKGRVLDRKVGSAALSADGRTVAANLVDGYLLNGGWNSVVHVWGTAGGQAADPVEWKTALNTSYQFMALSPDGRSMAVRGDKYGVNLLSTATGRVLRSFPMPVKASDGPLAGHPRYPTVAFSSDGGLLAAGGNDGTTWLWDTASGAQKAALTASTSPATAVAFSADTRTLAVAATDGTLRLWDVETRQVRVTLNTGPSAITSVAFSPDGTKLAAAAGDGTLLAWKVALPRPEAAVTAICGLVHRAPTEQETARYLPQQHLPAPCPQR</sequence>
<feature type="repeat" description="WD" evidence="3">
    <location>
        <begin position="1229"/>
        <end position="1262"/>
    </location>
</feature>
<dbReference type="InterPro" id="IPR027417">
    <property type="entry name" value="P-loop_NTPase"/>
</dbReference>
<dbReference type="InterPro" id="IPR001680">
    <property type="entry name" value="WD40_rpt"/>
</dbReference>
<feature type="repeat" description="WD" evidence="3">
    <location>
        <begin position="877"/>
        <end position="907"/>
    </location>
</feature>
<dbReference type="Gene3D" id="3.40.50.300">
    <property type="entry name" value="P-loop containing nucleotide triphosphate hydrolases"/>
    <property type="match status" value="1"/>
</dbReference>
<dbReference type="Pfam" id="PF20703">
    <property type="entry name" value="nSTAND1"/>
    <property type="match status" value="1"/>
</dbReference>
<keyword evidence="1 3" id="KW-0853">WD repeat</keyword>
<dbReference type="SUPFAM" id="SSF47413">
    <property type="entry name" value="lambda repressor-like DNA-binding domains"/>
    <property type="match status" value="1"/>
</dbReference>
<organism evidence="6 7">
    <name type="scientific">Actinacidiphila bryophytorum</name>
    <dbReference type="NCBI Taxonomy" id="1436133"/>
    <lineage>
        <taxon>Bacteria</taxon>
        <taxon>Bacillati</taxon>
        <taxon>Actinomycetota</taxon>
        <taxon>Actinomycetes</taxon>
        <taxon>Kitasatosporales</taxon>
        <taxon>Streptomycetaceae</taxon>
        <taxon>Actinacidiphila</taxon>
    </lineage>
</organism>
<proteinExistence type="predicted"/>
<dbReference type="CDD" id="cd00200">
    <property type="entry name" value="WD40"/>
    <property type="match status" value="1"/>
</dbReference>
<dbReference type="InterPro" id="IPR050505">
    <property type="entry name" value="WDR55/POC1"/>
</dbReference>
<protein>
    <submittedName>
        <fullName evidence="6">WD40 repeat</fullName>
    </submittedName>
</protein>
<feature type="repeat" description="WD" evidence="3">
    <location>
        <begin position="957"/>
        <end position="989"/>
    </location>
</feature>
<reference evidence="6" key="1">
    <citation type="submission" date="2021-06" db="EMBL/GenBank/DDBJ databases">
        <authorList>
            <person name="Arsene-Ploetze F."/>
        </authorList>
    </citation>
    <scope>NUCLEOTIDE SEQUENCE</scope>
    <source>
        <strain evidence="6">SBRY1</strain>
    </source>
</reference>
<dbReference type="EMBL" id="CAJVAX010000017">
    <property type="protein sequence ID" value="CAG7642984.1"/>
    <property type="molecule type" value="Genomic_DNA"/>
</dbReference>
<dbReference type="InterPro" id="IPR011047">
    <property type="entry name" value="Quinoprotein_ADH-like_sf"/>
</dbReference>
<dbReference type="InterPro" id="IPR015943">
    <property type="entry name" value="WD40/YVTN_repeat-like_dom_sf"/>
</dbReference>